<name>A0ACC1MAU6_9HYPO</name>
<keyword evidence="2" id="KW-1185">Reference proteome</keyword>
<protein>
    <submittedName>
        <fullName evidence="1">Uncharacterized protein</fullName>
    </submittedName>
</protein>
<reference evidence="1" key="1">
    <citation type="submission" date="2022-08" db="EMBL/GenBank/DDBJ databases">
        <title>Genome Sequence of Lecanicillium fungicola.</title>
        <authorList>
            <person name="Buettner E."/>
        </authorList>
    </citation>
    <scope>NUCLEOTIDE SEQUENCE</scope>
    <source>
        <strain evidence="1">Babe33</strain>
    </source>
</reference>
<evidence type="ECO:0000313" key="1">
    <source>
        <dbReference type="EMBL" id="KAJ2956356.1"/>
    </source>
</evidence>
<comment type="caution">
    <text evidence="1">The sequence shown here is derived from an EMBL/GenBank/DDBJ whole genome shotgun (WGS) entry which is preliminary data.</text>
</comment>
<evidence type="ECO:0000313" key="2">
    <source>
        <dbReference type="Proteomes" id="UP001143910"/>
    </source>
</evidence>
<accession>A0ACC1MAU6</accession>
<organism evidence="1 2">
    <name type="scientific">Zarea fungicola</name>
    <dbReference type="NCBI Taxonomy" id="93591"/>
    <lineage>
        <taxon>Eukaryota</taxon>
        <taxon>Fungi</taxon>
        <taxon>Dikarya</taxon>
        <taxon>Ascomycota</taxon>
        <taxon>Pezizomycotina</taxon>
        <taxon>Sordariomycetes</taxon>
        <taxon>Hypocreomycetidae</taxon>
        <taxon>Hypocreales</taxon>
        <taxon>Cordycipitaceae</taxon>
        <taxon>Zarea</taxon>
    </lineage>
</organism>
<gene>
    <name evidence="1" type="ORF">NQ176_g11326</name>
</gene>
<proteinExistence type="predicted"/>
<dbReference type="Proteomes" id="UP001143910">
    <property type="component" value="Unassembled WGS sequence"/>
</dbReference>
<sequence length="442" mass="49619">MYKVINDASVTRRGSRSYQLSSSESDSESRKTSMRQSSTTWTQNPSHFELPKKQSKGSEAAMHASNTINVEEGQERTGRGRRRASAQSWADKVKTTQGVLNNEASHTTPFLRWRVTKSDEGSNSDDGNYGTMIRLIRQTQTSLAQNKQYCKVYAATYRCSMDSLCRRYEALAGEALRPKSSRDSIDSRSDRSSLTRAAGVPTDGRQQSLEAQDNDAGLDFVYKEHLYVNTVEQANTAICDLFAQSKSILGHFMPLQEMAGQAHVKQVLDRYWGALDMMFRHLQHAARMQHSDGEQLWRIRGDCRRTEEGGAVGHCQACSDKTEYNLVDALEHLHASSTFPGSHAIPERPHEDPCIVWLQHIDNPRTHSQFSDLLVNLQDFNDDLKQISELSRELHLSVARPSIRARVSVGEGERRDSRGTAKNSSIHRGENGDSRRALSSSA</sequence>
<dbReference type="EMBL" id="JANJQO010003757">
    <property type="protein sequence ID" value="KAJ2956356.1"/>
    <property type="molecule type" value="Genomic_DNA"/>
</dbReference>